<dbReference type="PANTHER" id="PTHR30231">
    <property type="entry name" value="DNA POLYMERASE III SUBUNIT EPSILON"/>
    <property type="match status" value="1"/>
</dbReference>
<dbReference type="Pfam" id="PF00929">
    <property type="entry name" value="RNase_T"/>
    <property type="match status" value="1"/>
</dbReference>
<dbReference type="STRING" id="1618342.UY40_C0009G0015"/>
<name>A0A0G1XT48_9BACT</name>
<evidence type="ECO:0000256" key="1">
    <source>
        <dbReference type="ARBA" id="ARBA00022722"/>
    </source>
</evidence>
<evidence type="ECO:0000256" key="3">
    <source>
        <dbReference type="ARBA" id="ARBA00022839"/>
    </source>
</evidence>
<proteinExistence type="predicted"/>
<dbReference type="GO" id="GO:0008408">
    <property type="term" value="F:3'-5' exonuclease activity"/>
    <property type="evidence" value="ECO:0007669"/>
    <property type="project" value="TreeGrafter"/>
</dbReference>
<dbReference type="SMART" id="SM00479">
    <property type="entry name" value="EXOIII"/>
    <property type="match status" value="1"/>
</dbReference>
<keyword evidence="1" id="KW-0540">Nuclease</keyword>
<reference evidence="5 6" key="1">
    <citation type="journal article" date="2015" name="Nature">
        <title>rRNA introns, odd ribosomes, and small enigmatic genomes across a large radiation of phyla.</title>
        <authorList>
            <person name="Brown C.T."/>
            <person name="Hug L.A."/>
            <person name="Thomas B.C."/>
            <person name="Sharon I."/>
            <person name="Castelle C.J."/>
            <person name="Singh A."/>
            <person name="Wilkins M.J."/>
            <person name="Williams K.H."/>
            <person name="Banfield J.F."/>
        </authorList>
    </citation>
    <scope>NUCLEOTIDE SEQUENCE [LARGE SCALE GENOMIC DNA]</scope>
</reference>
<dbReference type="SUPFAM" id="SSF53098">
    <property type="entry name" value="Ribonuclease H-like"/>
    <property type="match status" value="1"/>
</dbReference>
<evidence type="ECO:0000313" key="5">
    <source>
        <dbReference type="EMBL" id="KKW05762.1"/>
    </source>
</evidence>
<dbReference type="PANTHER" id="PTHR30231:SF4">
    <property type="entry name" value="PROTEIN NEN2"/>
    <property type="match status" value="1"/>
</dbReference>
<evidence type="ECO:0000259" key="4">
    <source>
        <dbReference type="SMART" id="SM00479"/>
    </source>
</evidence>
<dbReference type="InterPro" id="IPR012337">
    <property type="entry name" value="RNaseH-like_sf"/>
</dbReference>
<comment type="caution">
    <text evidence="5">The sequence shown here is derived from an EMBL/GenBank/DDBJ whole genome shotgun (WGS) entry which is preliminary data.</text>
</comment>
<dbReference type="InterPro" id="IPR036397">
    <property type="entry name" value="RNaseH_sf"/>
</dbReference>
<dbReference type="GO" id="GO:0003676">
    <property type="term" value="F:nucleic acid binding"/>
    <property type="evidence" value="ECO:0007669"/>
    <property type="project" value="InterPro"/>
</dbReference>
<evidence type="ECO:0000256" key="2">
    <source>
        <dbReference type="ARBA" id="ARBA00022801"/>
    </source>
</evidence>
<evidence type="ECO:0000313" key="6">
    <source>
        <dbReference type="Proteomes" id="UP000034119"/>
    </source>
</evidence>
<dbReference type="AlphaFoldDB" id="A0A0G1XT48"/>
<dbReference type="Proteomes" id="UP000034119">
    <property type="component" value="Unassembled WGS sequence"/>
</dbReference>
<dbReference type="EMBL" id="LCPW01000009">
    <property type="protein sequence ID" value="KKW05762.1"/>
    <property type="molecule type" value="Genomic_DNA"/>
</dbReference>
<accession>A0A0G1XT48</accession>
<dbReference type="Gene3D" id="3.30.420.10">
    <property type="entry name" value="Ribonuclease H-like superfamily/Ribonuclease H"/>
    <property type="match status" value="1"/>
</dbReference>
<dbReference type="InterPro" id="IPR013520">
    <property type="entry name" value="Ribonucl_H"/>
</dbReference>
<dbReference type="CDD" id="cd06127">
    <property type="entry name" value="DEDDh"/>
    <property type="match status" value="1"/>
</dbReference>
<keyword evidence="3" id="KW-0269">Exonuclease</keyword>
<protein>
    <recommendedName>
        <fullName evidence="4">Exonuclease domain-containing protein</fullName>
    </recommendedName>
</protein>
<sequence>MAKKITPWERPIISYDLETTGLKVFPQGQAAEIIEIGAVKGDPQTLEILGEFEVKIFPEHIETASPDSFEFNHYDPKVWEEAVPLEFGLGKFGNFARGGVLLAQNATFDWTFTQEAASRFGGDLERDFGIDYHRLDICSMSYLMADPFWKESNLEGISLSKIGAFLGIPKWEEHTALADAHAGWLVYAELTKWYRNLVNAKCPEIKRLPTNKIFLICPVRNATPEVTSQINAYVENLENEGWHIHWPARDTDQTDKHGFSICSTNFRAMQDADEIHIWFDPTSYGSVFDEGGLFMLHLLQGNRKVVLANHVEPTPDKSFANVLLRLASETRD</sequence>
<organism evidence="5 6">
    <name type="scientific">candidate division CPR1 bacterium GW2011_GWC1_49_13</name>
    <dbReference type="NCBI Taxonomy" id="1618342"/>
    <lineage>
        <taxon>Bacteria</taxon>
        <taxon>candidate division CPR1</taxon>
    </lineage>
</organism>
<keyword evidence="2" id="KW-0378">Hydrolase</keyword>
<gene>
    <name evidence="5" type="ORF">UY40_C0009G0015</name>
</gene>
<feature type="domain" description="Exonuclease" evidence="4">
    <location>
        <begin position="11"/>
        <end position="196"/>
    </location>
</feature>